<sequence length="271" mass="31078">MTIARGPEDWTADRVQRFWDYQASREDRQGTYFGATAGPAVVHWLELLAVLRGRVLDFGCGPGLILERLCERPLECYGVDSSGQSILMARRRCQGRPGFRDVIQSRDGHCPWPDNSFDLIVCCETVEHVLPAVAAQIYEELWRLVKPEGYVLITTPACENLQQHTTYCPFCESEFHSWQHLRSISPAELRAELMRAGFDVRRCEAVELLDFDPNATLTRAPRLRRLVSWCWRVALRVLWTTAPDLARRTELWLRTSPGPNLIALAQKRPSR</sequence>
<evidence type="ECO:0000313" key="2">
    <source>
        <dbReference type="EMBL" id="HEN16280.1"/>
    </source>
</evidence>
<dbReference type="GO" id="GO:0008757">
    <property type="term" value="F:S-adenosylmethionine-dependent methyltransferase activity"/>
    <property type="evidence" value="ECO:0007669"/>
    <property type="project" value="InterPro"/>
</dbReference>
<name>A0A7C2K0N5_9PLAN</name>
<reference evidence="2" key="1">
    <citation type="journal article" date="2020" name="mSystems">
        <title>Genome- and Community-Level Interaction Insights into Carbon Utilization and Element Cycling Functions of Hydrothermarchaeota in Hydrothermal Sediment.</title>
        <authorList>
            <person name="Zhou Z."/>
            <person name="Liu Y."/>
            <person name="Xu W."/>
            <person name="Pan J."/>
            <person name="Luo Z.H."/>
            <person name="Li M."/>
        </authorList>
    </citation>
    <scope>NUCLEOTIDE SEQUENCE [LARGE SCALE GENOMIC DNA]</scope>
    <source>
        <strain evidence="2">SpSt-339</strain>
    </source>
</reference>
<dbReference type="Gene3D" id="3.40.50.150">
    <property type="entry name" value="Vaccinia Virus protein VP39"/>
    <property type="match status" value="1"/>
</dbReference>
<evidence type="ECO:0000259" key="1">
    <source>
        <dbReference type="Pfam" id="PF08241"/>
    </source>
</evidence>
<dbReference type="SUPFAM" id="SSF53335">
    <property type="entry name" value="S-adenosyl-L-methionine-dependent methyltransferases"/>
    <property type="match status" value="1"/>
</dbReference>
<dbReference type="InterPro" id="IPR029063">
    <property type="entry name" value="SAM-dependent_MTases_sf"/>
</dbReference>
<dbReference type="AlphaFoldDB" id="A0A7C2K0N5"/>
<keyword evidence="2" id="KW-0808">Transferase</keyword>
<organism evidence="2">
    <name type="scientific">Schlesneria paludicola</name>
    <dbReference type="NCBI Taxonomy" id="360056"/>
    <lineage>
        <taxon>Bacteria</taxon>
        <taxon>Pseudomonadati</taxon>
        <taxon>Planctomycetota</taxon>
        <taxon>Planctomycetia</taxon>
        <taxon>Planctomycetales</taxon>
        <taxon>Planctomycetaceae</taxon>
        <taxon>Schlesneria</taxon>
    </lineage>
</organism>
<comment type="caution">
    <text evidence="2">The sequence shown here is derived from an EMBL/GenBank/DDBJ whole genome shotgun (WGS) entry which is preliminary data.</text>
</comment>
<feature type="domain" description="Methyltransferase type 11" evidence="1">
    <location>
        <begin position="56"/>
        <end position="153"/>
    </location>
</feature>
<dbReference type="InterPro" id="IPR013216">
    <property type="entry name" value="Methyltransf_11"/>
</dbReference>
<dbReference type="EMBL" id="DSOK01000344">
    <property type="protein sequence ID" value="HEN16280.1"/>
    <property type="molecule type" value="Genomic_DNA"/>
</dbReference>
<dbReference type="Pfam" id="PF08241">
    <property type="entry name" value="Methyltransf_11"/>
    <property type="match status" value="1"/>
</dbReference>
<gene>
    <name evidence="2" type="ORF">ENQ76_12530</name>
</gene>
<accession>A0A7C2K0N5</accession>
<dbReference type="PANTHER" id="PTHR43861">
    <property type="entry name" value="TRANS-ACONITATE 2-METHYLTRANSFERASE-RELATED"/>
    <property type="match status" value="1"/>
</dbReference>
<protein>
    <submittedName>
        <fullName evidence="2">Class I SAM-dependent methyltransferase</fullName>
    </submittedName>
</protein>
<proteinExistence type="predicted"/>
<dbReference type="CDD" id="cd02440">
    <property type="entry name" value="AdoMet_MTases"/>
    <property type="match status" value="1"/>
</dbReference>
<keyword evidence="2" id="KW-0489">Methyltransferase</keyword>
<dbReference type="GO" id="GO:0032259">
    <property type="term" value="P:methylation"/>
    <property type="evidence" value="ECO:0007669"/>
    <property type="project" value="UniProtKB-KW"/>
</dbReference>